<dbReference type="Pfam" id="PF07484">
    <property type="entry name" value="Collar"/>
    <property type="match status" value="1"/>
</dbReference>
<sequence>MEKSNSPCSLDLILGKENLYKNSPINIGSITIGCAKCQDSQQDTPATQPTTTDGLKDLVGIPQAWPLADAPEGWLKCNGQAFDKTKYPQLAKLYPAGTLPDLRGEFIRGWDDGRGVDTNRQILSAQSGMLESHNHMMPVSDPSKWNGAVYGYANDQPSANIEDFSQSGVSTSRELTSLTGGNETRPRNIAFSYIVKAG</sequence>
<dbReference type="Gene3D" id="3.90.1340.10">
    <property type="entry name" value="Phage tail collar domain"/>
    <property type="match status" value="1"/>
</dbReference>
<gene>
    <name evidence="2" type="ordered locus">Dd586_1781</name>
</gene>
<protein>
    <submittedName>
        <fullName evidence="2">Tail Collar domain protein</fullName>
    </submittedName>
</protein>
<reference evidence="2" key="1">
    <citation type="submission" date="2009-12" db="EMBL/GenBank/DDBJ databases">
        <title>Complete sequence of Dickeya dadantii Ech586.</title>
        <authorList>
            <consortium name="US DOE Joint Genome Institute"/>
            <person name="Lucas S."/>
            <person name="Copeland A."/>
            <person name="Lapidus A."/>
            <person name="Glavina del Rio T."/>
            <person name="Tice H."/>
            <person name="Bruce D."/>
            <person name="Goodwin L."/>
            <person name="Pitluck S."/>
            <person name="Munk A.C."/>
            <person name="Brettin T."/>
            <person name="Detter J.C."/>
            <person name="Han C."/>
            <person name="Tapia R."/>
            <person name="Larimer F."/>
            <person name="Land M."/>
            <person name="Hauser L."/>
            <person name="Kyrpides N."/>
            <person name="Mikhailova N."/>
            <person name="Balakrishnan V."/>
            <person name="Glasner J."/>
            <person name="Perna N.T."/>
        </authorList>
    </citation>
    <scope>NUCLEOTIDE SEQUENCE [LARGE SCALE GENOMIC DNA]</scope>
    <source>
        <strain evidence="2">Ech586</strain>
    </source>
</reference>
<dbReference type="RefSeq" id="WP_012884467.1">
    <property type="nucleotide sequence ID" value="NC_013592.1"/>
</dbReference>
<dbReference type="InterPro" id="IPR037053">
    <property type="entry name" value="Phage_tail_collar_dom_sf"/>
</dbReference>
<dbReference type="eggNOG" id="COG5301">
    <property type="taxonomic scope" value="Bacteria"/>
</dbReference>
<dbReference type="Proteomes" id="UP000001446">
    <property type="component" value="Chromosome"/>
</dbReference>
<dbReference type="PANTHER" id="PTHR35191:SF1">
    <property type="entry name" value="PROPHAGE SIDE TAIL FIBER PROTEIN HOMOLOG STFQ-RELATED"/>
    <property type="match status" value="1"/>
</dbReference>
<dbReference type="AlphaFoldDB" id="D2BYH6"/>
<dbReference type="KEGG" id="ddc:Dd586_1781"/>
<feature type="domain" description="Phage tail collar" evidence="1">
    <location>
        <begin position="60"/>
        <end position="107"/>
    </location>
</feature>
<evidence type="ECO:0000313" key="3">
    <source>
        <dbReference type="Proteomes" id="UP000001446"/>
    </source>
</evidence>
<evidence type="ECO:0000313" key="2">
    <source>
        <dbReference type="EMBL" id="ACZ76644.1"/>
    </source>
</evidence>
<organism evidence="2 3">
    <name type="scientific">Dickeya zeae (strain Ech586)</name>
    <name type="common">Dickeya dadantii (strain Ech586)</name>
    <dbReference type="NCBI Taxonomy" id="590409"/>
    <lineage>
        <taxon>Bacteria</taxon>
        <taxon>Pseudomonadati</taxon>
        <taxon>Pseudomonadota</taxon>
        <taxon>Gammaproteobacteria</taxon>
        <taxon>Enterobacterales</taxon>
        <taxon>Pectobacteriaceae</taxon>
        <taxon>Dickeya</taxon>
        <taxon>Dickeya parazeae</taxon>
    </lineage>
</organism>
<dbReference type="PANTHER" id="PTHR35191">
    <property type="entry name" value="PROPHAGE SIDE TAIL FIBER PROTEIN HOMOLOG STFQ-RELATED"/>
    <property type="match status" value="1"/>
</dbReference>
<dbReference type="HOGENOM" id="CLU_008928_9_0_6"/>
<dbReference type="OrthoDB" id="9810174at2"/>
<dbReference type="InterPro" id="IPR051934">
    <property type="entry name" value="Phage_Tail_Fiber_Structural"/>
</dbReference>
<proteinExistence type="predicted"/>
<name>D2BYH6_DICZ5</name>
<dbReference type="SUPFAM" id="SSF88874">
    <property type="entry name" value="Receptor-binding domain of short tail fibre protein gp12"/>
    <property type="match status" value="1"/>
</dbReference>
<evidence type="ECO:0000259" key="1">
    <source>
        <dbReference type="Pfam" id="PF07484"/>
    </source>
</evidence>
<accession>D2BYH6</accession>
<keyword evidence="3" id="KW-1185">Reference proteome</keyword>
<dbReference type="STRING" id="590409.Dd586_1781"/>
<dbReference type="EMBL" id="CP001836">
    <property type="protein sequence ID" value="ACZ76644.1"/>
    <property type="molecule type" value="Genomic_DNA"/>
</dbReference>
<dbReference type="InterPro" id="IPR011083">
    <property type="entry name" value="Phage_tail_collar_dom"/>
</dbReference>
<dbReference type="PROSITE" id="PS51257">
    <property type="entry name" value="PROKAR_LIPOPROTEIN"/>
    <property type="match status" value="1"/>
</dbReference>